<dbReference type="GO" id="GO:0006261">
    <property type="term" value="P:DNA-templated DNA replication"/>
    <property type="evidence" value="ECO:0007669"/>
    <property type="project" value="TreeGrafter"/>
</dbReference>
<dbReference type="InterPro" id="IPR012763">
    <property type="entry name" value="DNA_pol_III_sug/sutau_N"/>
</dbReference>
<keyword evidence="7" id="KW-0862">Zinc</keyword>
<dbReference type="GO" id="GO:0005524">
    <property type="term" value="F:ATP binding"/>
    <property type="evidence" value="ECO:0007669"/>
    <property type="project" value="UniProtKB-KW"/>
</dbReference>
<dbReference type="CDD" id="cd00009">
    <property type="entry name" value="AAA"/>
    <property type="match status" value="1"/>
</dbReference>
<evidence type="ECO:0000256" key="1">
    <source>
        <dbReference type="ARBA" id="ARBA00006360"/>
    </source>
</evidence>
<evidence type="ECO:0000256" key="8">
    <source>
        <dbReference type="ARBA" id="ARBA00022840"/>
    </source>
</evidence>
<protein>
    <recommendedName>
        <fullName evidence="11">DNA polymerase III subunit gamma/tau</fullName>
        <ecNumber evidence="11">2.7.7.7</ecNumber>
    </recommendedName>
</protein>
<comment type="function">
    <text evidence="11">DNA polymerase III is a complex, multichain enzyme responsible for most of the replicative synthesis in bacteria. This DNA polymerase also exhibits 3' to 5' exonuclease activity.</text>
</comment>
<dbReference type="InterPro" id="IPR022754">
    <property type="entry name" value="DNA_pol_III_gamma-3"/>
</dbReference>
<dbReference type="AlphaFoldDB" id="A0AA40VPK9"/>
<dbReference type="SUPFAM" id="SSF48019">
    <property type="entry name" value="post-AAA+ oligomerization domain-like"/>
    <property type="match status" value="1"/>
</dbReference>
<evidence type="ECO:0000256" key="9">
    <source>
        <dbReference type="ARBA" id="ARBA00022932"/>
    </source>
</evidence>
<keyword evidence="9 11" id="KW-0239">DNA-directed DNA polymerase</keyword>
<dbReference type="InterPro" id="IPR027417">
    <property type="entry name" value="P-loop_NTPase"/>
</dbReference>
<keyword evidence="4 11" id="KW-0235">DNA replication</keyword>
<dbReference type="GO" id="GO:0003677">
    <property type="term" value="F:DNA binding"/>
    <property type="evidence" value="ECO:0007669"/>
    <property type="project" value="InterPro"/>
</dbReference>
<evidence type="ECO:0000256" key="3">
    <source>
        <dbReference type="ARBA" id="ARBA00022695"/>
    </source>
</evidence>
<accession>A0AA40VPK9</accession>
<comment type="similarity">
    <text evidence="1 11">Belongs to the DnaX/STICHEL family.</text>
</comment>
<keyword evidence="8 11" id="KW-0067">ATP-binding</keyword>
<gene>
    <name evidence="11 13" type="primary">dnaX</name>
    <name evidence="13" type="ORF">FNW02_05980</name>
</gene>
<dbReference type="Gene3D" id="1.10.8.60">
    <property type="match status" value="1"/>
</dbReference>
<dbReference type="EMBL" id="VJXY01000004">
    <property type="protein sequence ID" value="MBD6615404.1"/>
    <property type="molecule type" value="Genomic_DNA"/>
</dbReference>
<dbReference type="Pfam" id="PF12169">
    <property type="entry name" value="DNA_pol3_gamma3"/>
    <property type="match status" value="1"/>
</dbReference>
<dbReference type="InterPro" id="IPR050238">
    <property type="entry name" value="DNA_Rep/Repair_Clamp_Loader"/>
</dbReference>
<evidence type="ECO:0000313" key="13">
    <source>
        <dbReference type="EMBL" id="MBD6615404.1"/>
    </source>
</evidence>
<dbReference type="InterPro" id="IPR003593">
    <property type="entry name" value="AAA+_ATPase"/>
</dbReference>
<dbReference type="FunFam" id="3.40.50.300:FF:000014">
    <property type="entry name" value="DNA polymerase III subunit gamma/tau"/>
    <property type="match status" value="1"/>
</dbReference>
<dbReference type="RefSeq" id="WP_191756637.1">
    <property type="nucleotide sequence ID" value="NZ_VJXY01000004.1"/>
</dbReference>
<evidence type="ECO:0000256" key="4">
    <source>
        <dbReference type="ARBA" id="ARBA00022705"/>
    </source>
</evidence>
<comment type="caution">
    <text evidence="13">The sequence shown here is derived from an EMBL/GenBank/DDBJ whole genome shotgun (WGS) entry which is preliminary data.</text>
</comment>
<evidence type="ECO:0000256" key="10">
    <source>
        <dbReference type="ARBA" id="ARBA00049244"/>
    </source>
</evidence>
<dbReference type="Pfam" id="PF13177">
    <property type="entry name" value="DNA_pol3_delta2"/>
    <property type="match status" value="1"/>
</dbReference>
<dbReference type="SUPFAM" id="SSF52540">
    <property type="entry name" value="P-loop containing nucleoside triphosphate hydrolases"/>
    <property type="match status" value="1"/>
</dbReference>
<evidence type="ECO:0000256" key="5">
    <source>
        <dbReference type="ARBA" id="ARBA00022723"/>
    </source>
</evidence>
<comment type="catalytic activity">
    <reaction evidence="10 11">
        <text>DNA(n) + a 2'-deoxyribonucleoside 5'-triphosphate = DNA(n+1) + diphosphate</text>
        <dbReference type="Rhea" id="RHEA:22508"/>
        <dbReference type="Rhea" id="RHEA-COMP:17339"/>
        <dbReference type="Rhea" id="RHEA-COMP:17340"/>
        <dbReference type="ChEBI" id="CHEBI:33019"/>
        <dbReference type="ChEBI" id="CHEBI:61560"/>
        <dbReference type="ChEBI" id="CHEBI:173112"/>
        <dbReference type="EC" id="2.7.7.7"/>
    </reaction>
</comment>
<feature type="domain" description="AAA+ ATPase" evidence="12">
    <location>
        <begin position="61"/>
        <end position="205"/>
    </location>
</feature>
<dbReference type="Gene3D" id="3.40.50.300">
    <property type="entry name" value="P-loop containing nucleotide triphosphate hydrolases"/>
    <property type="match status" value="1"/>
</dbReference>
<keyword evidence="3 11" id="KW-0548">Nucleotidyltransferase</keyword>
<dbReference type="EC" id="2.7.7.7" evidence="11"/>
<name>A0AA40VPK9_9NOST</name>
<evidence type="ECO:0000256" key="11">
    <source>
        <dbReference type="RuleBase" id="RU364063"/>
    </source>
</evidence>
<proteinExistence type="inferred from homology"/>
<keyword evidence="5" id="KW-0479">Metal-binding</keyword>
<dbReference type="GO" id="GO:0009360">
    <property type="term" value="C:DNA polymerase III complex"/>
    <property type="evidence" value="ECO:0007669"/>
    <property type="project" value="InterPro"/>
</dbReference>
<dbReference type="PANTHER" id="PTHR11669:SF0">
    <property type="entry name" value="PROTEIN STICHEL-LIKE 2"/>
    <property type="match status" value="1"/>
</dbReference>
<evidence type="ECO:0000313" key="14">
    <source>
        <dbReference type="Proteomes" id="UP001165986"/>
    </source>
</evidence>
<keyword evidence="6 11" id="KW-0547">Nucleotide-binding</keyword>
<keyword evidence="2 11" id="KW-0808">Transferase</keyword>
<evidence type="ECO:0000259" key="12">
    <source>
        <dbReference type="SMART" id="SM00382"/>
    </source>
</evidence>
<dbReference type="PANTHER" id="PTHR11669">
    <property type="entry name" value="REPLICATION FACTOR C / DNA POLYMERASE III GAMMA-TAU SUBUNIT"/>
    <property type="match status" value="1"/>
</dbReference>
<dbReference type="NCBIfam" id="TIGR02397">
    <property type="entry name" value="dnaX_nterm"/>
    <property type="match status" value="1"/>
</dbReference>
<dbReference type="GO" id="GO:0046872">
    <property type="term" value="F:metal ion binding"/>
    <property type="evidence" value="ECO:0007669"/>
    <property type="project" value="UniProtKB-KW"/>
</dbReference>
<reference evidence="13" key="1">
    <citation type="submission" date="2019-07" db="EMBL/GenBank/DDBJ databases">
        <title>Toxilogical consequences of a new and cryptic species of cyanobacteria (Komarekiella delphini-convector) recovered from the epidermis of a bottlenose dolphin and 1500 ft. in the air.</title>
        <authorList>
            <person name="Brown A.O."/>
            <person name="Dvorak P."/>
            <person name="Villanueva C.D."/>
            <person name="Foss A.J."/>
            <person name="Garvey A.D."/>
            <person name="Gibson Q.A."/>
            <person name="Johansen J.R."/>
            <person name="Casamatta D.A."/>
        </authorList>
    </citation>
    <scope>NUCLEOTIDE SEQUENCE</scope>
    <source>
        <strain evidence="13">SJRDD-AB1</strain>
    </source>
</reference>
<dbReference type="InterPro" id="IPR008921">
    <property type="entry name" value="DNA_pol3_clamp-load_cplx_C"/>
</dbReference>
<evidence type="ECO:0000256" key="6">
    <source>
        <dbReference type="ARBA" id="ARBA00022741"/>
    </source>
</evidence>
<dbReference type="SMART" id="SM00382">
    <property type="entry name" value="AAA"/>
    <property type="match status" value="1"/>
</dbReference>
<dbReference type="GO" id="GO:0003887">
    <property type="term" value="F:DNA-directed DNA polymerase activity"/>
    <property type="evidence" value="ECO:0007669"/>
    <property type="project" value="UniProtKB-KW"/>
</dbReference>
<evidence type="ECO:0000256" key="7">
    <source>
        <dbReference type="ARBA" id="ARBA00022833"/>
    </source>
</evidence>
<keyword evidence="14" id="KW-1185">Reference proteome</keyword>
<sequence>MYQPLHLKYRPQTLSEVIGQEHIVRTLINAILPGGSHSAIAKRPPSPKGDAQGTAIALQRIAPAYLFNGPKGTGKTSTARIMAKSLNCQSTQEPTTKPCGECNSCKGITASSSLDVTELDAASNSGVETIRELISTIQFAPVEGRYKIFIIDECHALSSQSWQALLKTIENPPRHVVFIFCTTEIHKVPETIISRCQKFDFRRVGLETLVQYLSEVAQNENININAAGIWAIIKSCGGFIRNCLVLLDQLSNLGVDEITPNWVWELSGVVPEHDLLTLTENLAKGEVTANLQILQDLIEYGKNPFVIYSSLTGFLKDLLVAKTAPDNRQITQLEEDTWQELVTISQMWELTQIQASIALLMSRQQLMRDSEAAKLWLEATLIELSNIKEEKQPWTNWKTIQDAINWGKEQLPHLSQSELERHWNNLTPIKGKKAPAWVQLVQELQMKSQLQTA</sequence>
<comment type="subunit">
    <text evidence="11">DNA polymerase III contains a core (composed of alpha, epsilon and theta chains) that associates with a tau subunit. This core dimerizes to form the POLIII' complex. PolIII' associates with the gamma complex (composed of gamma, delta, delta', psi and chi chains) and with the beta chain to form the complete DNA polymerase III complex.</text>
</comment>
<dbReference type="Gene3D" id="1.20.272.10">
    <property type="match status" value="1"/>
</dbReference>
<organism evidence="13 14">
    <name type="scientific">Komarekiella delphini-convector SJRDD-AB1</name>
    <dbReference type="NCBI Taxonomy" id="2593771"/>
    <lineage>
        <taxon>Bacteria</taxon>
        <taxon>Bacillati</taxon>
        <taxon>Cyanobacteriota</taxon>
        <taxon>Cyanophyceae</taxon>
        <taxon>Nostocales</taxon>
        <taxon>Nostocaceae</taxon>
        <taxon>Komarekiella</taxon>
        <taxon>Komarekiella delphini-convector</taxon>
    </lineage>
</organism>
<dbReference type="Proteomes" id="UP001165986">
    <property type="component" value="Unassembled WGS sequence"/>
</dbReference>
<evidence type="ECO:0000256" key="2">
    <source>
        <dbReference type="ARBA" id="ARBA00022679"/>
    </source>
</evidence>